<evidence type="ECO:0000313" key="3">
    <source>
        <dbReference type="Proteomes" id="UP001391051"/>
    </source>
</evidence>
<name>A0ABR1Q1C4_9PEZI</name>
<dbReference type="GeneID" id="92082193"/>
<evidence type="ECO:0000313" key="2">
    <source>
        <dbReference type="EMBL" id="KAK7943796.1"/>
    </source>
</evidence>
<feature type="region of interest" description="Disordered" evidence="1">
    <location>
        <begin position="99"/>
        <end position="121"/>
    </location>
</feature>
<reference evidence="2 3" key="1">
    <citation type="submission" date="2023-01" db="EMBL/GenBank/DDBJ databases">
        <title>Analysis of 21 Apiospora genomes using comparative genomics revels a genus with tremendous synthesis potential of carbohydrate active enzymes and secondary metabolites.</title>
        <authorList>
            <person name="Sorensen T."/>
        </authorList>
    </citation>
    <scope>NUCLEOTIDE SEQUENCE [LARGE SCALE GENOMIC DNA]</scope>
    <source>
        <strain evidence="2 3">CBS 24483</strain>
    </source>
</reference>
<dbReference type="EMBL" id="JAQQWE010000008">
    <property type="protein sequence ID" value="KAK7943796.1"/>
    <property type="molecule type" value="Genomic_DNA"/>
</dbReference>
<feature type="compositionally biased region" description="Basic residues" evidence="1">
    <location>
        <begin position="99"/>
        <end position="115"/>
    </location>
</feature>
<protein>
    <submittedName>
        <fullName evidence="2">Uncharacterized protein</fullName>
    </submittedName>
</protein>
<dbReference type="RefSeq" id="XP_066695827.1">
    <property type="nucleotide sequence ID" value="XM_066849131.1"/>
</dbReference>
<accession>A0ABR1Q1C4</accession>
<organism evidence="2 3">
    <name type="scientific">Apiospora aurea</name>
    <dbReference type="NCBI Taxonomy" id="335848"/>
    <lineage>
        <taxon>Eukaryota</taxon>
        <taxon>Fungi</taxon>
        <taxon>Dikarya</taxon>
        <taxon>Ascomycota</taxon>
        <taxon>Pezizomycotina</taxon>
        <taxon>Sordariomycetes</taxon>
        <taxon>Xylariomycetidae</taxon>
        <taxon>Amphisphaeriales</taxon>
        <taxon>Apiosporaceae</taxon>
        <taxon>Apiospora</taxon>
    </lineage>
</organism>
<gene>
    <name evidence="2" type="ORF">PG986_012909</name>
</gene>
<proteinExistence type="predicted"/>
<comment type="caution">
    <text evidence="2">The sequence shown here is derived from an EMBL/GenBank/DDBJ whole genome shotgun (WGS) entry which is preliminary data.</text>
</comment>
<keyword evidence="3" id="KW-1185">Reference proteome</keyword>
<dbReference type="Proteomes" id="UP001391051">
    <property type="component" value="Unassembled WGS sequence"/>
</dbReference>
<sequence>MTKEPAFDRLRNDPRPIEGHLEKVIIATPDPREIVSAWRRVLANAGIGHRLNQVQYRYLLAQRPIAEGDAVFGAEDAEKYLKKENERWRAALGTVSGFRKKTKLPTPGRRARSTRRSGSGCSLSIRMRRRRSGWRAKTRSRGMGARPVRLLAGAGALGDAAMI</sequence>
<evidence type="ECO:0000256" key="1">
    <source>
        <dbReference type="SAM" id="MobiDB-lite"/>
    </source>
</evidence>